<accession>A0ACA9Y5N8</accession>
<sequence>MNFFKLLGLLSLVHLSSALHFYLNTGESRCFFEELPRDTLVVAKIEALEYNEHSNDYYKNPNLRLEFIVEETFDNDHRVVNQKASASGDLPFTSLDQGEHKFCVKPIYLDGTSHKKHRIFFDLAIGSAHDYIDSKSTNQVDSLTARIRNLNKKLETINFEQEQIREREATFRNQSELTNSRVIRWTIIQLLVLIGTCYYQLNHLKSFFVKQKIV</sequence>
<protein>
    <submittedName>
        <fullName evidence="1">Endoplasmic reticulum vesicle protein 25</fullName>
    </submittedName>
</protein>
<proteinExistence type="predicted"/>
<dbReference type="EMBL" id="CALSDN010000003">
    <property type="protein sequence ID" value="CAH6720298.1"/>
    <property type="molecule type" value="Genomic_DNA"/>
</dbReference>
<comment type="caution">
    <text evidence="1">The sequence shown here is derived from an EMBL/GenBank/DDBJ whole genome shotgun (WGS) entry which is preliminary data.</text>
</comment>
<keyword evidence="2" id="KW-1185">Reference proteome</keyword>
<dbReference type="Proteomes" id="UP001152531">
    <property type="component" value="Unassembled WGS sequence"/>
</dbReference>
<evidence type="ECO:0000313" key="1">
    <source>
        <dbReference type="EMBL" id="CAH6720298.1"/>
    </source>
</evidence>
<name>A0ACA9Y5N8_9ASCO</name>
<reference evidence="1" key="1">
    <citation type="submission" date="2022-06" db="EMBL/GenBank/DDBJ databases">
        <authorList>
            <person name="Legras J.-L."/>
            <person name="Devillers H."/>
            <person name="Grondin C."/>
        </authorList>
    </citation>
    <scope>NUCLEOTIDE SEQUENCE</scope>
    <source>
        <strain evidence="1">CLIB 1444</strain>
    </source>
</reference>
<gene>
    <name evidence="1" type="ORF">CLIB1444_03S08812</name>
</gene>
<evidence type="ECO:0000313" key="2">
    <source>
        <dbReference type="Proteomes" id="UP001152531"/>
    </source>
</evidence>
<organism evidence="1 2">
    <name type="scientific">[Candida] jaroonii</name>
    <dbReference type="NCBI Taxonomy" id="467808"/>
    <lineage>
        <taxon>Eukaryota</taxon>
        <taxon>Fungi</taxon>
        <taxon>Dikarya</taxon>
        <taxon>Ascomycota</taxon>
        <taxon>Saccharomycotina</taxon>
        <taxon>Pichiomycetes</taxon>
        <taxon>Debaryomycetaceae</taxon>
        <taxon>Yamadazyma</taxon>
    </lineage>
</organism>